<keyword evidence="4 7" id="KW-0949">S-adenosyl-L-methionine</keyword>
<dbReference type="EMBL" id="VFRP01000012">
    <property type="protein sequence ID" value="TPE49952.1"/>
    <property type="molecule type" value="Genomic_DNA"/>
</dbReference>
<dbReference type="InterPro" id="IPR001525">
    <property type="entry name" value="C5_MeTfrase"/>
</dbReference>
<dbReference type="PROSITE" id="PS51679">
    <property type="entry name" value="SAM_MT_C5"/>
    <property type="match status" value="1"/>
</dbReference>
<keyword evidence="5" id="KW-0680">Restriction system</keyword>
<evidence type="ECO:0000256" key="4">
    <source>
        <dbReference type="ARBA" id="ARBA00022691"/>
    </source>
</evidence>
<evidence type="ECO:0000256" key="6">
    <source>
        <dbReference type="ARBA" id="ARBA00047422"/>
    </source>
</evidence>
<comment type="caution">
    <text evidence="8">The sequence shown here is derived from an EMBL/GenBank/DDBJ whole genome shotgun (WGS) entry which is preliminary data.</text>
</comment>
<dbReference type="GO" id="GO:0009307">
    <property type="term" value="P:DNA restriction-modification system"/>
    <property type="evidence" value="ECO:0007669"/>
    <property type="project" value="UniProtKB-KW"/>
</dbReference>
<comment type="similarity">
    <text evidence="7">Belongs to the class I-like SAM-binding methyltransferase superfamily. C5-methyltransferase family.</text>
</comment>
<dbReference type="AlphaFoldDB" id="A0A501WM81"/>
<dbReference type="GO" id="GO:0032259">
    <property type="term" value="P:methylation"/>
    <property type="evidence" value="ECO:0007669"/>
    <property type="project" value="UniProtKB-KW"/>
</dbReference>
<evidence type="ECO:0000256" key="2">
    <source>
        <dbReference type="ARBA" id="ARBA00022603"/>
    </source>
</evidence>
<evidence type="ECO:0000256" key="1">
    <source>
        <dbReference type="ARBA" id="ARBA00011975"/>
    </source>
</evidence>
<dbReference type="PRINTS" id="PR00105">
    <property type="entry name" value="C5METTRFRASE"/>
</dbReference>
<dbReference type="Pfam" id="PF00145">
    <property type="entry name" value="DNA_methylase"/>
    <property type="match status" value="2"/>
</dbReference>
<dbReference type="Gene3D" id="3.90.120.10">
    <property type="entry name" value="DNA Methylase, subunit A, domain 2"/>
    <property type="match status" value="1"/>
</dbReference>
<dbReference type="GO" id="GO:0003677">
    <property type="term" value="F:DNA binding"/>
    <property type="evidence" value="ECO:0007669"/>
    <property type="project" value="TreeGrafter"/>
</dbReference>
<evidence type="ECO:0000313" key="9">
    <source>
        <dbReference type="Proteomes" id="UP000319255"/>
    </source>
</evidence>
<keyword evidence="9" id="KW-1185">Reference proteome</keyword>
<sequence>MSRVTELIIDSFAGGGGASTGIEMALGRSPDYAINHDPIALALHQANHPETIHLSKNVWHIDPLDVVGRRPVGLAWFSPDCKHFSKAKGGAPVKKNIRDLAWVVVLWAKRARPRVIILENVEEFRTWGPIDADGQPCPERRGQTFDAWAKELRRLGYKVQWRELRACDYGAPTIRKRLFVIARRDGKPIVWPAPTHGDPKTAAVQRGDVAAWRTAASIIDWSLPCPSIFDTSEEIWRKHGLRAKRPLAEATMRRIARGIRRYVLETASPFIVPTTHPRDARIHGLDAPLPTLTNGGGGRGERALVTPFANYARQGGSNRSADDPLHTITASAKDQNVVVAPTLIQTGYGEREGQKPRSLDLGAPIGTQVAGGSKHALVATFLAQHNDGPRNGSLAGRPADEAVSTISSRGAQQQIVAAHLSMMRNSGKPTSAVDQPTHTITAGGANPALVAAFLQKYYGTGDGARLDEPGHTETTRDRFGLVTVEISGEPYVIEDIGMRMLTPRERFRAQGFADSYEIGHGVLPDGSRVKLTGEQQGRACGNSVCPDIARALVEANCADMAIGVSRFAAE</sequence>
<dbReference type="Gene3D" id="3.40.50.150">
    <property type="entry name" value="Vaccinia Virus protein VP39"/>
    <property type="match status" value="1"/>
</dbReference>
<dbReference type="EC" id="2.1.1.37" evidence="1"/>
<dbReference type="PANTHER" id="PTHR10629">
    <property type="entry name" value="CYTOSINE-SPECIFIC METHYLTRANSFERASE"/>
    <property type="match status" value="1"/>
</dbReference>
<feature type="active site" evidence="7">
    <location>
        <position position="81"/>
    </location>
</feature>
<organism evidence="8 9">
    <name type="scientific">Amaricoccus solimangrovi</name>
    <dbReference type="NCBI Taxonomy" id="2589815"/>
    <lineage>
        <taxon>Bacteria</taxon>
        <taxon>Pseudomonadati</taxon>
        <taxon>Pseudomonadota</taxon>
        <taxon>Alphaproteobacteria</taxon>
        <taxon>Rhodobacterales</taxon>
        <taxon>Paracoccaceae</taxon>
        <taxon>Amaricoccus</taxon>
    </lineage>
</organism>
<dbReference type="InterPro" id="IPR029063">
    <property type="entry name" value="SAM-dependent_MTases_sf"/>
</dbReference>
<gene>
    <name evidence="8" type="ORF">FJM51_13440</name>
</gene>
<reference evidence="8 9" key="1">
    <citation type="submission" date="2019-06" db="EMBL/GenBank/DDBJ databases">
        <title>A novel bacterium of genus Amaricoccus, isolated from marine sediment.</title>
        <authorList>
            <person name="Huang H."/>
            <person name="Mo K."/>
            <person name="Hu Y."/>
        </authorList>
    </citation>
    <scope>NUCLEOTIDE SEQUENCE [LARGE SCALE GENOMIC DNA]</scope>
    <source>
        <strain evidence="8 9">HB172011</strain>
    </source>
</reference>
<evidence type="ECO:0000256" key="3">
    <source>
        <dbReference type="ARBA" id="ARBA00022679"/>
    </source>
</evidence>
<dbReference type="GO" id="GO:0003886">
    <property type="term" value="F:DNA (cytosine-5-)-methyltransferase activity"/>
    <property type="evidence" value="ECO:0007669"/>
    <property type="project" value="UniProtKB-EC"/>
</dbReference>
<comment type="catalytic activity">
    <reaction evidence="6">
        <text>a 2'-deoxycytidine in DNA + S-adenosyl-L-methionine = a 5-methyl-2'-deoxycytidine in DNA + S-adenosyl-L-homocysteine + H(+)</text>
        <dbReference type="Rhea" id="RHEA:13681"/>
        <dbReference type="Rhea" id="RHEA-COMP:11369"/>
        <dbReference type="Rhea" id="RHEA-COMP:11370"/>
        <dbReference type="ChEBI" id="CHEBI:15378"/>
        <dbReference type="ChEBI" id="CHEBI:57856"/>
        <dbReference type="ChEBI" id="CHEBI:59789"/>
        <dbReference type="ChEBI" id="CHEBI:85452"/>
        <dbReference type="ChEBI" id="CHEBI:85454"/>
        <dbReference type="EC" id="2.1.1.37"/>
    </reaction>
</comment>
<evidence type="ECO:0000256" key="5">
    <source>
        <dbReference type="ARBA" id="ARBA00022747"/>
    </source>
</evidence>
<dbReference type="PANTHER" id="PTHR10629:SF52">
    <property type="entry name" value="DNA (CYTOSINE-5)-METHYLTRANSFERASE 1"/>
    <property type="match status" value="1"/>
</dbReference>
<dbReference type="OrthoDB" id="9813719at2"/>
<keyword evidence="3 7" id="KW-0808">Transferase</keyword>
<keyword evidence="2 7" id="KW-0489">Methyltransferase</keyword>
<proteinExistence type="inferred from homology"/>
<dbReference type="Proteomes" id="UP000319255">
    <property type="component" value="Unassembled WGS sequence"/>
</dbReference>
<evidence type="ECO:0000313" key="8">
    <source>
        <dbReference type="EMBL" id="TPE49952.1"/>
    </source>
</evidence>
<accession>A0A501WM81</accession>
<protein>
    <recommendedName>
        <fullName evidence="1">DNA (cytosine-5-)-methyltransferase</fullName>
        <ecNumber evidence="1">2.1.1.37</ecNumber>
    </recommendedName>
</protein>
<dbReference type="SUPFAM" id="SSF53335">
    <property type="entry name" value="S-adenosyl-L-methionine-dependent methyltransferases"/>
    <property type="match status" value="1"/>
</dbReference>
<evidence type="ECO:0000256" key="7">
    <source>
        <dbReference type="PROSITE-ProRule" id="PRU01016"/>
    </source>
</evidence>
<name>A0A501WM81_9RHOB</name>
<dbReference type="InterPro" id="IPR050390">
    <property type="entry name" value="C5-Methyltransferase"/>
</dbReference>
<dbReference type="GO" id="GO:0044027">
    <property type="term" value="P:negative regulation of gene expression via chromosomal CpG island methylation"/>
    <property type="evidence" value="ECO:0007669"/>
    <property type="project" value="TreeGrafter"/>
</dbReference>
<dbReference type="RefSeq" id="WP_140454650.1">
    <property type="nucleotide sequence ID" value="NZ_VFRP01000012.1"/>
</dbReference>